<organism evidence="2">
    <name type="scientific">hydrothermal vent metagenome</name>
    <dbReference type="NCBI Taxonomy" id="652676"/>
    <lineage>
        <taxon>unclassified sequences</taxon>
        <taxon>metagenomes</taxon>
        <taxon>ecological metagenomes</taxon>
    </lineage>
</organism>
<sequence>MAFLTQTQVSCRPTRTRRLSFFRLMSLYRQRRALTLMSDEQLKDLGLTRDQAMAESRRPLWDNMINVHIRR</sequence>
<evidence type="ECO:0000313" key="2">
    <source>
        <dbReference type="EMBL" id="VAV89214.1"/>
    </source>
</evidence>
<protein>
    <recommendedName>
        <fullName evidence="1">YjiS-like domain-containing protein</fullName>
    </recommendedName>
</protein>
<name>A0A3B0R783_9ZZZZ</name>
<evidence type="ECO:0000259" key="1">
    <source>
        <dbReference type="Pfam" id="PF06568"/>
    </source>
</evidence>
<gene>
    <name evidence="2" type="ORF">MNBD_ALPHA07-110</name>
</gene>
<accession>A0A3B0R783</accession>
<dbReference type="EMBL" id="UOEG01000041">
    <property type="protein sequence ID" value="VAV89214.1"/>
    <property type="molecule type" value="Genomic_DNA"/>
</dbReference>
<dbReference type="Pfam" id="PF06568">
    <property type="entry name" value="YjiS-like"/>
    <property type="match status" value="1"/>
</dbReference>
<dbReference type="InterPro" id="IPR009506">
    <property type="entry name" value="YjiS-like"/>
</dbReference>
<feature type="domain" description="YjiS-like" evidence="1">
    <location>
        <begin position="23"/>
        <end position="52"/>
    </location>
</feature>
<dbReference type="AlphaFoldDB" id="A0A3B0R783"/>
<reference evidence="2" key="1">
    <citation type="submission" date="2018-06" db="EMBL/GenBank/DDBJ databases">
        <authorList>
            <person name="Zhirakovskaya E."/>
        </authorList>
    </citation>
    <scope>NUCLEOTIDE SEQUENCE</scope>
</reference>
<proteinExistence type="predicted"/>